<protein>
    <submittedName>
        <fullName evidence="5">Auxin-responsive protein SAUR68-like</fullName>
    </submittedName>
</protein>
<organism evidence="4 5">
    <name type="scientific">Theobroma cacao</name>
    <name type="common">Cacao</name>
    <name type="synonym">Cocoa</name>
    <dbReference type="NCBI Taxonomy" id="3641"/>
    <lineage>
        <taxon>Eukaryota</taxon>
        <taxon>Viridiplantae</taxon>
        <taxon>Streptophyta</taxon>
        <taxon>Embryophyta</taxon>
        <taxon>Tracheophyta</taxon>
        <taxon>Spermatophyta</taxon>
        <taxon>Magnoliopsida</taxon>
        <taxon>eudicotyledons</taxon>
        <taxon>Gunneridae</taxon>
        <taxon>Pentapetalae</taxon>
        <taxon>rosids</taxon>
        <taxon>malvids</taxon>
        <taxon>Malvales</taxon>
        <taxon>Malvaceae</taxon>
        <taxon>Byttnerioideae</taxon>
        <taxon>Theobroma</taxon>
    </lineage>
</organism>
<gene>
    <name evidence="5" type="primary">LOC108660865</name>
</gene>
<dbReference type="PANTHER" id="PTHR31175:SF82">
    <property type="entry name" value="AUXIN-RESPONSIVE PROTEIN SAUR65"/>
    <property type="match status" value="1"/>
</dbReference>
<dbReference type="Gramene" id="Tc02v2_t003970.1">
    <property type="protein sequence ID" value="Tc02v2_p003970.1"/>
    <property type="gene ID" value="Tc02v2_g003970"/>
</dbReference>
<keyword evidence="2" id="KW-0217">Developmental protein</keyword>
<accession>A0AB32VSB3</accession>
<keyword evidence="3" id="KW-0341">Growth regulation</keyword>
<comment type="similarity">
    <text evidence="1">Belongs to the ARG7 family.</text>
</comment>
<evidence type="ECO:0000256" key="3">
    <source>
        <dbReference type="ARBA" id="ARBA00022604"/>
    </source>
</evidence>
<evidence type="ECO:0000313" key="4">
    <source>
        <dbReference type="Proteomes" id="UP000694886"/>
    </source>
</evidence>
<dbReference type="Proteomes" id="UP000694886">
    <property type="component" value="Chromosome 2"/>
</dbReference>
<name>A0AB32VSB3_THECC</name>
<evidence type="ECO:0000313" key="5">
    <source>
        <dbReference type="RefSeq" id="XP_017970713.1"/>
    </source>
</evidence>
<dbReference type="GO" id="GO:0009733">
    <property type="term" value="P:response to auxin"/>
    <property type="evidence" value="ECO:0007669"/>
    <property type="project" value="InterPro"/>
</dbReference>
<proteinExistence type="inferred from homology"/>
<dbReference type="Pfam" id="PF02519">
    <property type="entry name" value="Auxin_inducible"/>
    <property type="match status" value="1"/>
</dbReference>
<dbReference type="KEGG" id="tcc:108660865"/>
<reference evidence="5" key="2">
    <citation type="submission" date="2025-08" db="UniProtKB">
        <authorList>
            <consortium name="RefSeq"/>
        </authorList>
    </citation>
    <scope>IDENTIFICATION</scope>
</reference>
<evidence type="ECO:0000256" key="1">
    <source>
        <dbReference type="ARBA" id="ARBA00006974"/>
    </source>
</evidence>
<dbReference type="RefSeq" id="XP_017970713.1">
    <property type="nucleotide sequence ID" value="XM_018115224.1"/>
</dbReference>
<reference evidence="4" key="1">
    <citation type="journal article" date="1997" name="Nucleic Acids Res.">
        <title>tRNAscan-SE: a program for improved detection of transfer RNA genes in genomic sequence.</title>
        <authorList>
            <person name="Lowe T.M."/>
            <person name="Eddy S.R."/>
        </authorList>
    </citation>
    <scope>NUCLEOTIDE SEQUENCE [LARGE SCALE GENOMIC DNA]</scope>
    <source>
        <strain evidence="4">r\B97-61/B2</strain>
    </source>
</reference>
<dbReference type="AlphaFoldDB" id="A0AB32VSB3"/>
<dbReference type="PANTHER" id="PTHR31175">
    <property type="entry name" value="AUXIN-RESPONSIVE FAMILY PROTEIN"/>
    <property type="match status" value="1"/>
</dbReference>
<evidence type="ECO:0000256" key="2">
    <source>
        <dbReference type="ARBA" id="ARBA00022473"/>
    </source>
</evidence>
<sequence>MITTKKLIRVAIKWQKIAAIGRKRITSARTNKKMDSASHSNKSSAVDKSYFFIYTMDEKRFVIPLASLSNIIFHELLKMSEEEFGLPRDGPIKLPCDSVVMNYIVSLVKQGLAEDLERAVLNSITTYRCSSDTYFHQGHGDRQLLVCGF</sequence>
<dbReference type="InterPro" id="IPR003676">
    <property type="entry name" value="SAUR_fam"/>
</dbReference>
<dbReference type="GeneID" id="108660865"/>